<name>A0A8D5JKB4_9BACT</name>
<evidence type="ECO:0008006" key="3">
    <source>
        <dbReference type="Google" id="ProtNLM"/>
    </source>
</evidence>
<organism evidence="1 2">
    <name type="scientific">Desulfomarina profundi</name>
    <dbReference type="NCBI Taxonomy" id="2772557"/>
    <lineage>
        <taxon>Bacteria</taxon>
        <taxon>Pseudomonadati</taxon>
        <taxon>Thermodesulfobacteriota</taxon>
        <taxon>Desulfobulbia</taxon>
        <taxon>Desulfobulbales</taxon>
        <taxon>Desulfobulbaceae</taxon>
        <taxon>Desulfomarina</taxon>
    </lineage>
</organism>
<gene>
    <name evidence="1" type="ORF">DGMP_00700</name>
</gene>
<proteinExistence type="predicted"/>
<sequence>MKPDTDSICFGLSEELDRSSFAVFLRLSGQLEFAELLASRLSREEINTHVDTFMALLRKYLTEDEYHSFFLNQ</sequence>
<dbReference type="RefSeq" id="WP_228855610.1">
    <property type="nucleotide sequence ID" value="NZ_AP024086.1"/>
</dbReference>
<accession>A0A8D5JKB4</accession>
<dbReference type="EMBL" id="AP024086">
    <property type="protein sequence ID" value="BCL59377.1"/>
    <property type="molecule type" value="Genomic_DNA"/>
</dbReference>
<protein>
    <recommendedName>
        <fullName evidence="3">Cytoplasmic protein</fullName>
    </recommendedName>
</protein>
<keyword evidence="2" id="KW-1185">Reference proteome</keyword>
<evidence type="ECO:0000313" key="2">
    <source>
        <dbReference type="Proteomes" id="UP000826725"/>
    </source>
</evidence>
<evidence type="ECO:0000313" key="1">
    <source>
        <dbReference type="EMBL" id="BCL59377.1"/>
    </source>
</evidence>
<reference evidence="1" key="1">
    <citation type="submission" date="2020-09" db="EMBL/GenBank/DDBJ databases">
        <title>Desulfogranum mesoprofundum gen. nov., sp. nov., a novel mesophilic, sulfate-reducing chemolithoautotroph isolated from a deep-sea hydrothermal vent chimney in the Suiyo Seamount.</title>
        <authorList>
            <person name="Hashimoto Y."/>
            <person name="Nakagawa S."/>
        </authorList>
    </citation>
    <scope>NUCLEOTIDE SEQUENCE</scope>
    <source>
        <strain evidence="1">KT2</strain>
    </source>
</reference>
<dbReference type="KEGG" id="dbk:DGMP_00700"/>
<dbReference type="Proteomes" id="UP000826725">
    <property type="component" value="Chromosome"/>
</dbReference>
<dbReference type="AlphaFoldDB" id="A0A8D5JKB4"/>